<feature type="compositionally biased region" description="Basic and acidic residues" evidence="3">
    <location>
        <begin position="62"/>
        <end position="71"/>
    </location>
</feature>
<dbReference type="InterPro" id="IPR015943">
    <property type="entry name" value="WD40/YVTN_repeat-like_dom_sf"/>
</dbReference>
<feature type="repeat" description="WD" evidence="2">
    <location>
        <begin position="1168"/>
        <end position="1209"/>
    </location>
</feature>
<keyword evidence="2" id="KW-0853">WD repeat</keyword>
<feature type="compositionally biased region" description="Basic and acidic residues" evidence="3">
    <location>
        <begin position="7"/>
        <end position="33"/>
    </location>
</feature>
<dbReference type="InterPro" id="IPR001680">
    <property type="entry name" value="WD40_rpt"/>
</dbReference>
<dbReference type="Pfam" id="PF00400">
    <property type="entry name" value="WD40"/>
    <property type="match status" value="1"/>
</dbReference>
<dbReference type="SUPFAM" id="SSF50978">
    <property type="entry name" value="WD40 repeat-like"/>
    <property type="match status" value="2"/>
</dbReference>
<dbReference type="PROSITE" id="PS50082">
    <property type="entry name" value="WD_REPEATS_2"/>
    <property type="match status" value="2"/>
</dbReference>
<keyword evidence="7" id="KW-1185">Reference proteome</keyword>
<dbReference type="PANTHER" id="PTHR10039:SF17">
    <property type="entry name" value="FUNGAL STAND N-TERMINAL GOODBYE DOMAIN-CONTAINING PROTEIN-RELATED"/>
    <property type="match status" value="1"/>
</dbReference>
<accession>A0A8T8X223</accession>
<evidence type="ECO:0008006" key="8">
    <source>
        <dbReference type="Google" id="ProtNLM"/>
    </source>
</evidence>
<feature type="region of interest" description="Disordered" evidence="3">
    <location>
        <begin position="1"/>
        <end position="33"/>
    </location>
</feature>
<proteinExistence type="predicted"/>
<dbReference type="Pfam" id="PF17100">
    <property type="entry name" value="NACHT_N"/>
    <property type="match status" value="1"/>
</dbReference>
<feature type="repeat" description="WD" evidence="2">
    <location>
        <begin position="1391"/>
        <end position="1422"/>
    </location>
</feature>
<reference evidence="6 7" key="1">
    <citation type="submission" date="2018-02" db="EMBL/GenBank/DDBJ databases">
        <title>The genomes of Aspergillus section Nigri reveals drivers in fungal speciation.</title>
        <authorList>
            <consortium name="DOE Joint Genome Institute"/>
            <person name="Vesth T.C."/>
            <person name="Nybo J."/>
            <person name="Theobald S."/>
            <person name="Brandl J."/>
            <person name="Frisvad J.C."/>
            <person name="Nielsen K.F."/>
            <person name="Lyhne E.K."/>
            <person name="Kogle M.E."/>
            <person name="Kuo A."/>
            <person name="Riley R."/>
            <person name="Clum A."/>
            <person name="Nolan M."/>
            <person name="Lipzen A."/>
            <person name="Salamov A."/>
            <person name="Henrissat B."/>
            <person name="Wiebenga A."/>
            <person name="De vries R.P."/>
            <person name="Grigoriev I.V."/>
            <person name="Mortensen U.H."/>
            <person name="Andersen M.R."/>
            <person name="Baker S.E."/>
        </authorList>
    </citation>
    <scope>NUCLEOTIDE SEQUENCE [LARGE SCALE GENOMIC DNA]</scope>
    <source>
        <strain evidence="6 7">CBS 114.51</strain>
    </source>
</reference>
<evidence type="ECO:0000256" key="1">
    <source>
        <dbReference type="ARBA" id="ARBA00022737"/>
    </source>
</evidence>
<dbReference type="Pfam" id="PF24883">
    <property type="entry name" value="NPHP3_N"/>
    <property type="match status" value="1"/>
</dbReference>
<feature type="domain" description="NWD NACHT-NTPase N-terminal" evidence="4">
    <location>
        <begin position="103"/>
        <end position="333"/>
    </location>
</feature>
<sequence>MRRIRAWGHDSLGKKDKAPDKSDAKDKRSLKDRFRTNFSSRHLGEEEILKSTVTERSNCLEPVHHDDEPSRPRSASPCVETSEAHSLASRKSTKTLEELVMGNLWKVALEELREKDGRLVAAYEQDLVSESSKNQGQDGERQIESGRLSKPEPQQELVREALQRLEDGQLFIPRRCRQTAIGSQVQRIVQIILSVKDVISQAVSAEPHASLAWAGVLVVLPLLLKPFTQVEEAAKGIEFISRLLIRYQVIQSSHIQVFIAPPGKSERMTSVDRFCSSIREQTISLFKQVLEYQIRLARQFSRSGLFRGIRDMVTADDWLGMTTNIEQIDKSIHTMLAEWSQKTIQHIDATVASMQEKMDKSLSLAIGIKKDMNIQHNEALLKSMTCVTSAAYGFYDQDKGTCLEGTQVTVLEKIQQWSIGSEEKPILWLQGMAGTGKSTIARTAAAAFRNGTLLTSTGALPDNVCFGGSFFFDHKKQDCKDPRNLFPTLARQLVEVIPEIQDAVCAAIANHHDIQQRTLRDQWRYLIWEPLSMLQSDLQDTVMVVIDALDECEVKINNYKDDLEVILGLLSQIHQLRFVRIRVLITSRPEADMQRHSKSLSQNIHDQTLKKVKLVNSADDREDDITRLIKHEMVAIKKSHPRLPADWPGTQSLRQLVVQTEGLFIYASTVCRFLRDATERTIQRRLDRILDNGFDGNSKGNNLDEMYNQILEIILTGETDNDEEMSNLFNQVVGCIIVLSQPMSLMDLGDLVPCQIDDIRWILGQLCSVIEVSQNEHQPIQLVHLSFRDFLLDHSRCKNDLFYLEEKELNHVVFEHCLELMSCYLRRDICCLREPGIELSQINLESLDIKKRFPDSVRYACIYWAEHLERSGDASPADEARTLGFLETHFIHWLEAMCLVGMVPQAINTFNVLTSMDMSQKMSNFIFEARRFTTKFRLHIEKMPLQIYTSALPCAPQNSVVRKLFEEEIPTWITQLPEAQSDWSAFSHNLGTLEIIRSLEFSFDEKLLLVGSGPKARLFETATWTCVLEIDGDSSSGFGQIVLSADSTRLAAWFGNGNARLWHVWDGRWVDVEAHPARIVGTQFSGDGVKLVCLLDDNTMLIADGHTGDILAKLSHGVAAVPVSNIDLMYFNLAVSNNCRLIAIVDEGKCINVFDQTRDSIVYSYCHYPGRRGTIRPLTFSPDGKLLLSASTNGYVVVWDSDSDKLHEVEAGDMVLKAAFLADSTAIAIIYEDLTVSTWIWETGQIAKQEIDRSGQNAKFSAYCRVSFPESSPVVTCMTSDRPDGLWKDIQTTCAQINRKCRGGNTAIALSPNGRFIASSQGSDVAIWEVSAQESQNPSVEDDGTLVSVEVSPDGNSVASCYLCAVKLRNGNTGELRETWTVSPNSFYHHMSFSADSRVFLLGSYDGQVLLWDVVSGQPLTSIQVSNLSDPKIALSPDKTLLALASSGWTDSMHCEHIILWDLVKNKALREFKLFGEPEHVAISPDNGTIAVSSRRAISMYSSAGTILHSVNHGGENPALAFSASGELIASADEKITIWNAATGQKLGDIPCDRYVSWICFTDGDRSLSTSEGRFSTASILANDLDMTGSGLVWRGLYIMNGRKRILALNSEFLASSQSVRGGKVALVFPPDRVGILGIDTEVDHIL</sequence>
<gene>
    <name evidence="6" type="ORF">BO86DRAFT_362547</name>
</gene>
<dbReference type="OrthoDB" id="674604at2759"/>
<dbReference type="SMART" id="SM00320">
    <property type="entry name" value="WD40"/>
    <property type="match status" value="6"/>
</dbReference>
<evidence type="ECO:0000256" key="2">
    <source>
        <dbReference type="PROSITE-ProRule" id="PRU00221"/>
    </source>
</evidence>
<dbReference type="Proteomes" id="UP000249497">
    <property type="component" value="Unassembled WGS sequence"/>
</dbReference>
<dbReference type="Gene3D" id="3.40.50.300">
    <property type="entry name" value="P-loop containing nucleotide triphosphate hydrolases"/>
    <property type="match status" value="1"/>
</dbReference>
<feature type="compositionally biased region" description="Polar residues" evidence="3">
    <location>
        <begin position="128"/>
        <end position="137"/>
    </location>
</feature>
<name>A0A8T8X223_ASPJA</name>
<feature type="region of interest" description="Disordered" evidence="3">
    <location>
        <begin position="56"/>
        <end position="90"/>
    </location>
</feature>
<evidence type="ECO:0000256" key="3">
    <source>
        <dbReference type="SAM" id="MobiDB-lite"/>
    </source>
</evidence>
<dbReference type="SUPFAM" id="SSF52540">
    <property type="entry name" value="P-loop containing nucleoside triphosphate hydrolases"/>
    <property type="match status" value="1"/>
</dbReference>
<protein>
    <recommendedName>
        <fullName evidence="8">NWD NACHT-NTPase N-terminal domain-containing protein</fullName>
    </recommendedName>
</protein>
<evidence type="ECO:0000259" key="5">
    <source>
        <dbReference type="Pfam" id="PF24883"/>
    </source>
</evidence>
<dbReference type="RefSeq" id="XP_025527493.1">
    <property type="nucleotide sequence ID" value="XM_025669924.1"/>
</dbReference>
<organism evidence="6 7">
    <name type="scientific">Aspergillus japonicus CBS 114.51</name>
    <dbReference type="NCBI Taxonomy" id="1448312"/>
    <lineage>
        <taxon>Eukaryota</taxon>
        <taxon>Fungi</taxon>
        <taxon>Dikarya</taxon>
        <taxon>Ascomycota</taxon>
        <taxon>Pezizomycotina</taxon>
        <taxon>Eurotiomycetes</taxon>
        <taxon>Eurotiomycetidae</taxon>
        <taxon>Eurotiales</taxon>
        <taxon>Aspergillaceae</taxon>
        <taxon>Aspergillus</taxon>
        <taxon>Aspergillus subgen. Circumdati</taxon>
    </lineage>
</organism>
<evidence type="ECO:0000259" key="4">
    <source>
        <dbReference type="Pfam" id="PF17100"/>
    </source>
</evidence>
<dbReference type="Gene3D" id="2.130.10.10">
    <property type="entry name" value="YVTN repeat-like/Quinoprotein amine dehydrogenase"/>
    <property type="match status" value="4"/>
</dbReference>
<evidence type="ECO:0000313" key="7">
    <source>
        <dbReference type="Proteomes" id="UP000249497"/>
    </source>
</evidence>
<dbReference type="InterPro" id="IPR027417">
    <property type="entry name" value="P-loop_NTPase"/>
</dbReference>
<feature type="domain" description="Nephrocystin 3-like N-terminal" evidence="5">
    <location>
        <begin position="412"/>
        <end position="588"/>
    </location>
</feature>
<dbReference type="InterPro" id="IPR031359">
    <property type="entry name" value="NACHT_N"/>
</dbReference>
<feature type="compositionally biased region" description="Basic and acidic residues" evidence="3">
    <location>
        <begin position="138"/>
        <end position="150"/>
    </location>
</feature>
<dbReference type="InterPro" id="IPR056884">
    <property type="entry name" value="NPHP3-like_N"/>
</dbReference>
<dbReference type="PANTHER" id="PTHR10039">
    <property type="entry name" value="AMELOGENIN"/>
    <property type="match status" value="1"/>
</dbReference>
<evidence type="ECO:0000313" key="6">
    <source>
        <dbReference type="EMBL" id="RAH81599.1"/>
    </source>
</evidence>
<feature type="region of interest" description="Disordered" evidence="3">
    <location>
        <begin position="128"/>
        <end position="154"/>
    </location>
</feature>
<dbReference type="EMBL" id="KZ824794">
    <property type="protein sequence ID" value="RAH81599.1"/>
    <property type="molecule type" value="Genomic_DNA"/>
</dbReference>
<dbReference type="InterPro" id="IPR036322">
    <property type="entry name" value="WD40_repeat_dom_sf"/>
</dbReference>
<dbReference type="GeneID" id="37173616"/>
<dbReference type="PROSITE" id="PS50294">
    <property type="entry name" value="WD_REPEATS_REGION"/>
    <property type="match status" value="1"/>
</dbReference>
<keyword evidence="1" id="KW-0677">Repeat</keyword>